<dbReference type="InterPro" id="IPR023606">
    <property type="entry name" value="CoA-Trfase_III_dom_1_sf"/>
</dbReference>
<dbReference type="EMBL" id="BMCP01000002">
    <property type="protein sequence ID" value="GGE41800.1"/>
    <property type="molecule type" value="Genomic_DNA"/>
</dbReference>
<dbReference type="InterPro" id="IPR003673">
    <property type="entry name" value="CoA-Trfase_fam_III"/>
</dbReference>
<evidence type="ECO:0000313" key="3">
    <source>
        <dbReference type="Proteomes" id="UP000602745"/>
    </source>
</evidence>
<dbReference type="Proteomes" id="UP000602745">
    <property type="component" value="Unassembled WGS sequence"/>
</dbReference>
<dbReference type="Pfam" id="PF02515">
    <property type="entry name" value="CoA_transf_3"/>
    <property type="match status" value="1"/>
</dbReference>
<dbReference type="Gene3D" id="3.30.1540.10">
    <property type="entry name" value="formyl-coa transferase, domain 3"/>
    <property type="match status" value="1"/>
</dbReference>
<keyword evidence="3" id="KW-1185">Reference proteome</keyword>
<dbReference type="AlphaFoldDB" id="A0A8J2YGV5"/>
<dbReference type="RefSeq" id="WP_188409483.1">
    <property type="nucleotide sequence ID" value="NZ_BMCP01000002.1"/>
</dbReference>
<protein>
    <submittedName>
        <fullName evidence="2">CoA transferase</fullName>
    </submittedName>
</protein>
<comment type="caution">
    <text evidence="2">The sequence shown here is derived from an EMBL/GenBank/DDBJ whole genome shotgun (WGS) entry which is preliminary data.</text>
</comment>
<dbReference type="PANTHER" id="PTHR48207">
    <property type="entry name" value="SUCCINATE--HYDROXYMETHYLGLUTARATE COA-TRANSFERASE"/>
    <property type="match status" value="1"/>
</dbReference>
<organism evidence="2 3">
    <name type="scientific">Agaricicola taiwanensis</name>
    <dbReference type="NCBI Taxonomy" id="591372"/>
    <lineage>
        <taxon>Bacteria</taxon>
        <taxon>Pseudomonadati</taxon>
        <taxon>Pseudomonadota</taxon>
        <taxon>Alphaproteobacteria</taxon>
        <taxon>Rhodobacterales</taxon>
        <taxon>Paracoccaceae</taxon>
        <taxon>Agaricicola</taxon>
    </lineage>
</organism>
<reference evidence="2" key="2">
    <citation type="submission" date="2020-09" db="EMBL/GenBank/DDBJ databases">
        <authorList>
            <person name="Sun Q."/>
            <person name="Sedlacek I."/>
        </authorList>
    </citation>
    <scope>NUCLEOTIDE SEQUENCE</scope>
    <source>
        <strain evidence="2">CCM 7684</strain>
    </source>
</reference>
<dbReference type="InterPro" id="IPR050483">
    <property type="entry name" value="CoA-transferase_III_domain"/>
</dbReference>
<proteinExistence type="predicted"/>
<dbReference type="PANTHER" id="PTHR48207:SF3">
    <property type="entry name" value="SUCCINATE--HYDROXYMETHYLGLUTARATE COA-TRANSFERASE"/>
    <property type="match status" value="1"/>
</dbReference>
<dbReference type="SUPFAM" id="SSF89796">
    <property type="entry name" value="CoA-transferase family III (CaiB/BaiF)"/>
    <property type="match status" value="1"/>
</dbReference>
<reference evidence="2" key="1">
    <citation type="journal article" date="2014" name="Int. J. Syst. Evol. Microbiol.">
        <title>Complete genome sequence of Corynebacterium casei LMG S-19264T (=DSM 44701T), isolated from a smear-ripened cheese.</title>
        <authorList>
            <consortium name="US DOE Joint Genome Institute (JGI-PGF)"/>
            <person name="Walter F."/>
            <person name="Albersmeier A."/>
            <person name="Kalinowski J."/>
            <person name="Ruckert C."/>
        </authorList>
    </citation>
    <scope>NUCLEOTIDE SEQUENCE</scope>
    <source>
        <strain evidence="2">CCM 7684</strain>
    </source>
</reference>
<evidence type="ECO:0000313" key="2">
    <source>
        <dbReference type="EMBL" id="GGE41800.1"/>
    </source>
</evidence>
<sequence length="400" mass="43337">MTSDNLPLAGVTVLAVEQYGAGPFGSMLLGDLGADVIKIENPQGGGDVGRHVGPYFFDKLDSHFYQSFNRNKRSITLDLKKPEGAKIFRDLAAGADAVLDNLRGDLPSKLGVTYDHLKDVNPKIVCAHLSGYGRQGPRRSWPGYDYLMQAEAGYLSLTGEPDGPPTRMGLSIVDLMTGVMTAYGLVSALLGARASGRGMDVDVSLFDTALHTLCYVATWKLNSGHVQGREPRSAHPSLTPSQLYRTGDGWLFVMCNKEKFWPIFADRIGRPELATDPRFIDFAARLKNREELTVIIDEVLSTRTSAQWSEALGGHVPISPVYDVAEALDNPFVAGSDRVADFERAEGGDPVRMLVGPVRINEQVGLKRAAPAMGADTKDVLGTLGYSEDQLAALRDKGVI</sequence>
<dbReference type="InterPro" id="IPR044855">
    <property type="entry name" value="CoA-Trfase_III_dom3_sf"/>
</dbReference>
<dbReference type="GO" id="GO:0008410">
    <property type="term" value="F:CoA-transferase activity"/>
    <property type="evidence" value="ECO:0007669"/>
    <property type="project" value="TreeGrafter"/>
</dbReference>
<gene>
    <name evidence="2" type="ORF">GCM10007276_18890</name>
</gene>
<accession>A0A8J2YGV5</accession>
<name>A0A8J2YGV5_9RHOB</name>
<keyword evidence="1 2" id="KW-0808">Transferase</keyword>
<evidence type="ECO:0000256" key="1">
    <source>
        <dbReference type="ARBA" id="ARBA00022679"/>
    </source>
</evidence>
<dbReference type="Gene3D" id="3.40.50.10540">
    <property type="entry name" value="Crotonobetainyl-coa:carnitine coa-transferase, domain 1"/>
    <property type="match status" value="1"/>
</dbReference>